<dbReference type="AlphaFoldDB" id="A0ABD4T9D4"/>
<evidence type="ECO:0008006" key="3">
    <source>
        <dbReference type="Google" id="ProtNLM"/>
    </source>
</evidence>
<comment type="caution">
    <text evidence="1">The sequence shown here is derived from an EMBL/GenBank/DDBJ whole genome shotgun (WGS) entry which is preliminary data.</text>
</comment>
<keyword evidence="2" id="KW-1185">Reference proteome</keyword>
<protein>
    <recommendedName>
        <fullName evidence="3">Serine/threonine protein kinase</fullName>
    </recommendedName>
</protein>
<dbReference type="EMBL" id="JTHE03000111">
    <property type="protein sequence ID" value="MCM1985093.1"/>
    <property type="molecule type" value="Genomic_DNA"/>
</dbReference>
<sequence length="192" mass="20448">MVIIAGGLLLGLLLAIASFSRFVPSPSAPVVENSVTQLAQNLKSATQVPLALPSQVPAAQTYYSSIAEVQSDRYWVNLDVDRDCLGVANCNLGAVSGEVASLQTIDEQYGNLEGFSPPLKSTNLDQTVTLAQGIQGRFIPYVCGASCSTSKLVWGQDGYRYLVSLQARVVPDDQEVQALITMANSAIANRQP</sequence>
<reference evidence="1 2" key="1">
    <citation type="journal article" date="2015" name="Genome Announc.">
        <title>Draft Genome Sequence of Filamentous Marine Cyanobacterium Lyngbya confervoides Strain BDU141951.</title>
        <authorList>
            <person name="Chandrababunaidu M.M."/>
            <person name="Sen D."/>
            <person name="Tripathy S."/>
        </authorList>
    </citation>
    <scope>NUCLEOTIDE SEQUENCE [LARGE SCALE GENOMIC DNA]</scope>
    <source>
        <strain evidence="1 2">BDU141951</strain>
    </source>
</reference>
<gene>
    <name evidence="1" type="ORF">QQ91_0019930</name>
</gene>
<accession>A0ABD4T9D4</accession>
<evidence type="ECO:0000313" key="2">
    <source>
        <dbReference type="Proteomes" id="UP000031561"/>
    </source>
</evidence>
<dbReference type="Proteomes" id="UP000031561">
    <property type="component" value="Unassembled WGS sequence"/>
</dbReference>
<dbReference type="RefSeq" id="WP_250833419.1">
    <property type="nucleotide sequence ID" value="NZ_JTHE03000111.1"/>
</dbReference>
<evidence type="ECO:0000313" key="1">
    <source>
        <dbReference type="EMBL" id="MCM1985093.1"/>
    </source>
</evidence>
<name>A0ABD4T9D4_9CYAN</name>
<proteinExistence type="predicted"/>
<organism evidence="1 2">
    <name type="scientific">Lyngbya confervoides BDU141951</name>
    <dbReference type="NCBI Taxonomy" id="1574623"/>
    <lineage>
        <taxon>Bacteria</taxon>
        <taxon>Bacillati</taxon>
        <taxon>Cyanobacteriota</taxon>
        <taxon>Cyanophyceae</taxon>
        <taxon>Oscillatoriophycideae</taxon>
        <taxon>Oscillatoriales</taxon>
        <taxon>Microcoleaceae</taxon>
        <taxon>Lyngbya</taxon>
    </lineage>
</organism>